<feature type="transmembrane region" description="Helical" evidence="6">
    <location>
        <begin position="92"/>
        <end position="110"/>
    </location>
</feature>
<evidence type="ECO:0000256" key="4">
    <source>
        <dbReference type="ARBA" id="ARBA00023136"/>
    </source>
</evidence>
<feature type="transmembrane region" description="Helical" evidence="6">
    <location>
        <begin position="60"/>
        <end position="80"/>
    </location>
</feature>
<dbReference type="InterPro" id="IPR011701">
    <property type="entry name" value="MFS"/>
</dbReference>
<name>A0A1V2IDR4_9ACTN</name>
<comment type="caution">
    <text evidence="8">The sequence shown here is derived from an EMBL/GenBank/DDBJ whole genome shotgun (WGS) entry which is preliminary data.</text>
</comment>
<dbReference type="InterPro" id="IPR036259">
    <property type="entry name" value="MFS_trans_sf"/>
</dbReference>
<evidence type="ECO:0000256" key="3">
    <source>
        <dbReference type="ARBA" id="ARBA00022989"/>
    </source>
</evidence>
<evidence type="ECO:0000256" key="1">
    <source>
        <dbReference type="ARBA" id="ARBA00004651"/>
    </source>
</evidence>
<feature type="transmembrane region" description="Helical" evidence="6">
    <location>
        <begin position="309"/>
        <end position="328"/>
    </location>
</feature>
<evidence type="ECO:0000256" key="5">
    <source>
        <dbReference type="SAM" id="MobiDB-lite"/>
    </source>
</evidence>
<accession>A0A1V2IDR4</accession>
<comment type="subcellular location">
    <subcellularLocation>
        <location evidence="1">Cell membrane</location>
        <topology evidence="1">Multi-pass membrane protein</topology>
    </subcellularLocation>
</comment>
<feature type="transmembrane region" description="Helical" evidence="6">
    <location>
        <begin position="365"/>
        <end position="386"/>
    </location>
</feature>
<dbReference type="PANTHER" id="PTHR23501">
    <property type="entry name" value="MAJOR FACILITATOR SUPERFAMILY"/>
    <property type="match status" value="1"/>
</dbReference>
<evidence type="ECO:0000313" key="9">
    <source>
        <dbReference type="Proteomes" id="UP000188929"/>
    </source>
</evidence>
<evidence type="ECO:0000259" key="7">
    <source>
        <dbReference type="PROSITE" id="PS50850"/>
    </source>
</evidence>
<feature type="domain" description="Major facilitator superfamily (MFS) profile" evidence="7">
    <location>
        <begin position="26"/>
        <end position="509"/>
    </location>
</feature>
<protein>
    <submittedName>
        <fullName evidence="8">MFS transporter</fullName>
    </submittedName>
</protein>
<feature type="transmembrane region" description="Helical" evidence="6">
    <location>
        <begin position="477"/>
        <end position="501"/>
    </location>
</feature>
<feature type="transmembrane region" description="Helical" evidence="6">
    <location>
        <begin position="268"/>
        <end position="289"/>
    </location>
</feature>
<dbReference type="AlphaFoldDB" id="A0A1V2IDR4"/>
<sequence length="523" mass="51261">MTDTALGQPQRSAPAVRIWGPQLRVLTVGLVSTITLLAFESLAVVTVAPLVSADLHGLNLYGWLTGAFFLTTVVGLVLAGAAMDRAGPIRPFVVGLLVFGAGLAVAATAVDMEVVIVGRGLQGLGDGAIAAVCFGTVGRTYPAQVRPKVFAVLATAWVVPSLGGPAAAAFLAEQVSWRWVFGGLIPLVVVAGAVTVGALRVAGTAVLSGPASGASDDVPAAPDVPGSPATDRAGVWPAVEAGTGPLVRAVRVAAGAGLLLAGVTSRSLLGIPLVVAGLLAGIGPLRRLLPAGTLRARPGAPAAVAVRGLLAFAFFGADTFVPLAITSVRHSSTTVAGLAVSTAAVVWTAGSWTQARLSARRSGRFLVTVGLGTLVLAVAGTGMALLNTQVPLAVGVACWGLAGFGIGIAYSPIMNVALNEAPPDRQGMASSAVSLSDNLGVTFGAGLGGVAVAAGTATNHPAVTDAAAGAVNGAGYVASVAGLAGAFALATAVGMVGLLAARRLPTTALAAAPAAGGPDDRAG</sequence>
<evidence type="ECO:0000256" key="6">
    <source>
        <dbReference type="SAM" id="Phobius"/>
    </source>
</evidence>
<evidence type="ECO:0000256" key="2">
    <source>
        <dbReference type="ARBA" id="ARBA00022692"/>
    </source>
</evidence>
<dbReference type="STRING" id="1834516.BL253_10530"/>
<keyword evidence="9" id="KW-1185">Reference proteome</keyword>
<feature type="transmembrane region" description="Helical" evidence="6">
    <location>
        <begin position="25"/>
        <end position="48"/>
    </location>
</feature>
<dbReference type="Gene3D" id="1.20.1720.10">
    <property type="entry name" value="Multidrug resistance protein D"/>
    <property type="match status" value="1"/>
</dbReference>
<dbReference type="GO" id="GO:0022857">
    <property type="term" value="F:transmembrane transporter activity"/>
    <property type="evidence" value="ECO:0007669"/>
    <property type="project" value="InterPro"/>
</dbReference>
<gene>
    <name evidence="8" type="ORF">BL253_10530</name>
</gene>
<feature type="transmembrane region" description="Helical" evidence="6">
    <location>
        <begin position="439"/>
        <end position="457"/>
    </location>
</feature>
<feature type="region of interest" description="Disordered" evidence="5">
    <location>
        <begin position="210"/>
        <end position="229"/>
    </location>
</feature>
<keyword evidence="2 6" id="KW-0812">Transmembrane</keyword>
<reference evidence="9" key="1">
    <citation type="submission" date="2016-10" db="EMBL/GenBank/DDBJ databases">
        <title>Frankia sp. NRRL B-16386 Genome sequencing.</title>
        <authorList>
            <person name="Ghodhbane-Gtari F."/>
            <person name="Swanson E."/>
            <person name="Gueddou A."/>
            <person name="Hezbri K."/>
            <person name="Ktari K."/>
            <person name="Nouioui I."/>
            <person name="Morris K."/>
            <person name="Simpson S."/>
            <person name="Abebe-Akele F."/>
            <person name="Thomas K."/>
            <person name="Gtari M."/>
            <person name="Tisa L.S."/>
        </authorList>
    </citation>
    <scope>NUCLEOTIDE SEQUENCE [LARGE SCALE GENOMIC DNA]</scope>
    <source>
        <strain evidence="9">NRRL B-16386</strain>
    </source>
</reference>
<dbReference type="InterPro" id="IPR020846">
    <property type="entry name" value="MFS_dom"/>
</dbReference>
<evidence type="ECO:0000313" key="8">
    <source>
        <dbReference type="EMBL" id="ONH31323.1"/>
    </source>
</evidence>
<feature type="transmembrane region" description="Helical" evidence="6">
    <location>
        <begin position="179"/>
        <end position="202"/>
    </location>
</feature>
<dbReference type="GO" id="GO:0005886">
    <property type="term" value="C:plasma membrane"/>
    <property type="evidence" value="ECO:0007669"/>
    <property type="project" value="UniProtKB-SubCell"/>
</dbReference>
<proteinExistence type="predicted"/>
<dbReference type="Pfam" id="PF07690">
    <property type="entry name" value="MFS_1"/>
    <property type="match status" value="1"/>
</dbReference>
<feature type="transmembrane region" description="Helical" evidence="6">
    <location>
        <begin position="392"/>
        <end position="418"/>
    </location>
</feature>
<dbReference type="PROSITE" id="PS50850">
    <property type="entry name" value="MFS"/>
    <property type="match status" value="1"/>
</dbReference>
<dbReference type="SUPFAM" id="SSF103473">
    <property type="entry name" value="MFS general substrate transporter"/>
    <property type="match status" value="1"/>
</dbReference>
<feature type="transmembrane region" description="Helical" evidence="6">
    <location>
        <begin position="334"/>
        <end position="353"/>
    </location>
</feature>
<keyword evidence="4 6" id="KW-0472">Membrane</keyword>
<feature type="transmembrane region" description="Helical" evidence="6">
    <location>
        <begin position="149"/>
        <end position="172"/>
    </location>
</feature>
<dbReference type="Gene3D" id="1.20.1250.20">
    <property type="entry name" value="MFS general substrate transporter like domains"/>
    <property type="match status" value="1"/>
</dbReference>
<dbReference type="PANTHER" id="PTHR23501:SF154">
    <property type="entry name" value="MULTIDRUG-EFFLUX TRANSPORTER RV1634-RELATED"/>
    <property type="match status" value="1"/>
</dbReference>
<dbReference type="EMBL" id="MOMC01000017">
    <property type="protein sequence ID" value="ONH31323.1"/>
    <property type="molecule type" value="Genomic_DNA"/>
</dbReference>
<dbReference type="Proteomes" id="UP000188929">
    <property type="component" value="Unassembled WGS sequence"/>
</dbReference>
<organism evidence="8 9">
    <name type="scientific">Pseudofrankia asymbiotica</name>
    <dbReference type="NCBI Taxonomy" id="1834516"/>
    <lineage>
        <taxon>Bacteria</taxon>
        <taxon>Bacillati</taxon>
        <taxon>Actinomycetota</taxon>
        <taxon>Actinomycetes</taxon>
        <taxon>Frankiales</taxon>
        <taxon>Frankiaceae</taxon>
        <taxon>Pseudofrankia</taxon>
    </lineage>
</organism>
<keyword evidence="3 6" id="KW-1133">Transmembrane helix</keyword>